<protein>
    <submittedName>
        <fullName evidence="1">Glycosyltransferase</fullName>
    </submittedName>
</protein>
<sequence length="663" mass="71296">MIRALFEEALRTREPGRAAVCVIGDVERPARAELPEGVALHDLDGRSVTDEHVQREVAGTGGRSGLTVVLAASPTDLRRAVAHLCGFRQTARLVVLVAAAAPHLDPPFPVLPGLGPWAELVDSRVRRAGDQGWAADLSFASPVHVSPVVGALVRGMIGGRRRRSLPALASVRGSDAGLWRPGDEHCSRTDHVDAVLDTTAAGYPLAEDAPPRIGRASLRHSSWERLGRPGVHAIARPAVDEVPPVDERVVNPIGFTRESEPLTGRLEDLDGRWALVVDGQTRWRVPDDGGVTDVHVAQARDLRAVEVEWGRHSGPLSSVRAVAALAAAGVPLVSGPVPSWATGLGDDLRARLCSVRTEDLDDEHVREEHSVRTRRAALHAHGALARWQRMGAGLGLCADTEPEVSVLLCTRRPEMVGFALRQVERQRGVRTETVLALHGFDQEIPEVAEAIRAFRASGRELIVHEPGPSMVFGNVLNRSASLASGHMIAKMDDDDWYGPDHLADLASARTYSGADLVGSSPEFFYLEALDTTVRLFGLSEVYKHHVTGCTLFLDQGVLEEIGGFRPLARSVDTQCLVGVRLAGGRIYRTQGCNFLVRRKGDGHTWTVGAGHFLRRAGTDQLPGWRPSPLLEPDPRDAPVTQVALPWGVPGPASALAGSVVEAG</sequence>
<keyword evidence="2" id="KW-1185">Reference proteome</keyword>
<reference evidence="1 2" key="1">
    <citation type="submission" date="2020-09" db="EMBL/GenBank/DDBJ databases">
        <title>Diversity and distribution of actinomycetes associated with coral in the coast of Hainan.</title>
        <authorList>
            <person name="Li F."/>
        </authorList>
    </citation>
    <scope>NUCLEOTIDE SEQUENCE [LARGE SCALE GENOMIC DNA]</scope>
    <source>
        <strain evidence="1 2">HNM0947</strain>
    </source>
</reference>
<accession>A0ABR9PDW4</accession>
<comment type="caution">
    <text evidence="1">The sequence shown here is derived from an EMBL/GenBank/DDBJ whole genome shotgun (WGS) entry which is preliminary data.</text>
</comment>
<dbReference type="EMBL" id="JADBGI010000032">
    <property type="protein sequence ID" value="MBE3002016.1"/>
    <property type="molecule type" value="Genomic_DNA"/>
</dbReference>
<dbReference type="Gene3D" id="3.90.550.10">
    <property type="entry name" value="Spore Coat Polysaccharide Biosynthesis Protein SpsA, Chain A"/>
    <property type="match status" value="1"/>
</dbReference>
<dbReference type="RefSeq" id="WP_193124603.1">
    <property type="nucleotide sequence ID" value="NZ_JADBGI010000032.1"/>
</dbReference>
<name>A0ABR9PDW4_9ACTN</name>
<dbReference type="Proteomes" id="UP000806528">
    <property type="component" value="Unassembled WGS sequence"/>
</dbReference>
<evidence type="ECO:0000313" key="2">
    <source>
        <dbReference type="Proteomes" id="UP000806528"/>
    </source>
</evidence>
<gene>
    <name evidence="1" type="ORF">IDM40_25445</name>
</gene>
<proteinExistence type="predicted"/>
<dbReference type="InterPro" id="IPR029044">
    <property type="entry name" value="Nucleotide-diphossugar_trans"/>
</dbReference>
<organism evidence="1 2">
    <name type="scientific">Nocardiopsis coralli</name>
    <dbReference type="NCBI Taxonomy" id="2772213"/>
    <lineage>
        <taxon>Bacteria</taxon>
        <taxon>Bacillati</taxon>
        <taxon>Actinomycetota</taxon>
        <taxon>Actinomycetes</taxon>
        <taxon>Streptosporangiales</taxon>
        <taxon>Nocardiopsidaceae</taxon>
        <taxon>Nocardiopsis</taxon>
    </lineage>
</organism>
<dbReference type="CDD" id="cd00761">
    <property type="entry name" value="Glyco_tranf_GTA_type"/>
    <property type="match status" value="1"/>
</dbReference>
<evidence type="ECO:0000313" key="1">
    <source>
        <dbReference type="EMBL" id="MBE3002016.1"/>
    </source>
</evidence>
<dbReference type="SUPFAM" id="SSF53448">
    <property type="entry name" value="Nucleotide-diphospho-sugar transferases"/>
    <property type="match status" value="1"/>
</dbReference>